<accession>E8WZL2</accession>
<dbReference type="SUPFAM" id="SSF75011">
    <property type="entry name" value="3-carboxy-cis,cis-mucoante lactonizing enzyme"/>
    <property type="match status" value="1"/>
</dbReference>
<evidence type="ECO:0000313" key="2">
    <source>
        <dbReference type="Proteomes" id="UP000000343"/>
    </source>
</evidence>
<dbReference type="SUPFAM" id="SSF49373">
    <property type="entry name" value="Invasin/intimin cell-adhesion fragments"/>
    <property type="match status" value="1"/>
</dbReference>
<sequence length="783" mass="79484">MRRLVSLAVLLLFAIPFGVSVSGCSKKTVVTYCDGNDSGPVIGQVTTIDLEPRLTGISLNESQIGSVSGATAKDCKSSSVSVTAFTYGSSNLNLVDIEPTNGRLCAGVWNRNTGGGVPDFTTCTGNGGSGIATITASAQGAVSNSIPVFVHPVVTSIVLGAPSVNCTTDPASNCINTNVAATCITGVPTAVAAYTGNACFSQGSAGQLTARTYQGTDITNPANNISCQVGPLTFSAQNTAVVTIDPNGLATAQAPGSTIINANISNSSSTAGFFATCPPASIVLTPAGSTTVPTAPITVAQNIQQDLVATVTDTNGVKINNVALEYESTTPITVPVAGGIVTPTYNGAASVTAVCQPPTCNSSPIQQIGLFGNGSAVTSNPVRINATGTGNSTVLYVASTNSQFIQAYDFTAALQNAPVRLPYAPNSLVLSTDLSTIYMGTPNEIMTFSTATNQLLKEDTTISGTVISVSPDSGTAVITDPVRKLVYLYTSAGAISTEYGGVATRAQWTPDSQTVYITTNDSRLLVYSTFNGWTAKNISPVASDVAITIPQQGAYLAGATTEAVSACPVGTVSGAVGSQIVTNTYYPQSDADAATTDLLTATTDGKHMIGATSAATPRLTDFTITLPSTTTTAGQVVPAACPQPGASAQVFTHSTKSLAFTTAVPTAITGVIPTTDSTYALFTYTGTGAVVPQYVPGTSTLTNIALQKTTAVAPIAPVAGVISTDNQTAYIGTTGDNLVHQLTRNTTGFSDTVAPLNPALPAITGSGIATPNLLVQRPRKATS</sequence>
<keyword evidence="2" id="KW-1185">Reference proteome</keyword>
<name>E8WZL2_GRATM</name>
<dbReference type="RefSeq" id="WP_013581300.1">
    <property type="nucleotide sequence ID" value="NC_015064.1"/>
</dbReference>
<dbReference type="eggNOG" id="COG3391">
    <property type="taxonomic scope" value="Bacteria"/>
</dbReference>
<dbReference type="InterPro" id="IPR008964">
    <property type="entry name" value="Invasin/intimin_cell_adhesion"/>
</dbReference>
<dbReference type="EMBL" id="CP002480">
    <property type="protein sequence ID" value="ADW69986.1"/>
    <property type="molecule type" value="Genomic_DNA"/>
</dbReference>
<dbReference type="AlphaFoldDB" id="E8WZL2"/>
<evidence type="ECO:0000313" key="1">
    <source>
        <dbReference type="EMBL" id="ADW69986.1"/>
    </source>
</evidence>
<dbReference type="Gene3D" id="2.60.40.1080">
    <property type="match status" value="1"/>
</dbReference>
<gene>
    <name evidence="1" type="ordered locus">AciX9_2963</name>
</gene>
<keyword evidence="1" id="KW-0449">Lipoprotein</keyword>
<dbReference type="PaxDb" id="1198114-AciX9_2963"/>
<dbReference type="HOGENOM" id="CLU_356266_0_0_0"/>
<protein>
    <submittedName>
        <fullName evidence="1">Putative lipoprotein</fullName>
    </submittedName>
</protein>
<dbReference type="PROSITE" id="PS51257">
    <property type="entry name" value="PROKAR_LIPOPROTEIN"/>
    <property type="match status" value="1"/>
</dbReference>
<proteinExistence type="predicted"/>
<dbReference type="KEGG" id="acm:AciX9_2963"/>
<dbReference type="Proteomes" id="UP000000343">
    <property type="component" value="Chromosome"/>
</dbReference>
<reference evidence="2" key="1">
    <citation type="submission" date="2011-01" db="EMBL/GenBank/DDBJ databases">
        <title>Complete sequence of chromosome of Acidobacterium sp. MP5ACTX9.</title>
        <authorList>
            <consortium name="US DOE Joint Genome Institute"/>
            <person name="Lucas S."/>
            <person name="Copeland A."/>
            <person name="Lapidus A."/>
            <person name="Cheng J.-F."/>
            <person name="Goodwin L."/>
            <person name="Pitluck S."/>
            <person name="Teshima H."/>
            <person name="Detter J.C."/>
            <person name="Han C."/>
            <person name="Tapia R."/>
            <person name="Land M."/>
            <person name="Hauser L."/>
            <person name="Kyrpides N."/>
            <person name="Ivanova N."/>
            <person name="Ovchinnikova G."/>
            <person name="Pagani I."/>
            <person name="Rawat S.R."/>
            <person name="Mannisto M."/>
            <person name="Haggblom M.M."/>
            <person name="Woyke T."/>
        </authorList>
    </citation>
    <scope>NUCLEOTIDE SEQUENCE [LARGE SCALE GENOMIC DNA]</scope>
    <source>
        <strain evidence="2">MP5ACTX9</strain>
    </source>
</reference>
<dbReference type="OrthoDB" id="101199at2"/>
<organism evidence="2">
    <name type="scientific">Granulicella tundricola (strain ATCC BAA-1859 / DSM 23138 / MP5ACTX9)</name>
    <dbReference type="NCBI Taxonomy" id="1198114"/>
    <lineage>
        <taxon>Bacteria</taxon>
        <taxon>Pseudomonadati</taxon>
        <taxon>Acidobacteriota</taxon>
        <taxon>Terriglobia</taxon>
        <taxon>Terriglobales</taxon>
        <taxon>Acidobacteriaceae</taxon>
        <taxon>Granulicella</taxon>
    </lineage>
</organism>